<dbReference type="GO" id="GO:0051287">
    <property type="term" value="F:NAD binding"/>
    <property type="evidence" value="ECO:0007669"/>
    <property type="project" value="InterPro"/>
</dbReference>
<evidence type="ECO:0000256" key="1">
    <source>
        <dbReference type="ARBA" id="ARBA00005854"/>
    </source>
</evidence>
<dbReference type="EMBL" id="AP018131">
    <property type="protein sequence ID" value="BBA47356.1"/>
    <property type="molecule type" value="Genomic_DNA"/>
</dbReference>
<organism evidence="5 6">
    <name type="scientific">Bifidobacterium bifidum LMG 13195</name>
    <dbReference type="NCBI Taxonomy" id="1207542"/>
    <lineage>
        <taxon>Bacteria</taxon>
        <taxon>Bacillati</taxon>
        <taxon>Actinomycetota</taxon>
        <taxon>Actinomycetes</taxon>
        <taxon>Bifidobacteriales</taxon>
        <taxon>Bifidobacteriaceae</taxon>
        <taxon>Bifidobacterium</taxon>
    </lineage>
</organism>
<keyword evidence="3" id="KW-0520">NAD</keyword>
<dbReference type="Proteomes" id="UP000262177">
    <property type="component" value="Chromosome"/>
</dbReference>
<dbReference type="PANTHER" id="PTHR42789">
    <property type="entry name" value="D-ISOMER SPECIFIC 2-HYDROXYACID DEHYDROGENASE FAMILY PROTEIN (AFU_ORTHOLOGUE AFUA_6G10090)"/>
    <property type="match status" value="1"/>
</dbReference>
<proteinExistence type="inferred from homology"/>
<protein>
    <submittedName>
        <fullName evidence="5">2-hydroxyacid dehydrogenase</fullName>
    </submittedName>
</protein>
<accession>A0A286TAN2</accession>
<comment type="similarity">
    <text evidence="1">Belongs to the D-isomer specific 2-hydroxyacid dehydrogenase family.</text>
</comment>
<evidence type="ECO:0000313" key="6">
    <source>
        <dbReference type="Proteomes" id="UP000262177"/>
    </source>
</evidence>
<keyword evidence="2" id="KW-0560">Oxidoreductase</keyword>
<dbReference type="InterPro" id="IPR006140">
    <property type="entry name" value="D-isomer_DH_NAD-bd"/>
</dbReference>
<dbReference type="SUPFAM" id="SSF51735">
    <property type="entry name" value="NAD(P)-binding Rossmann-fold domains"/>
    <property type="match status" value="1"/>
</dbReference>
<dbReference type="Pfam" id="PF02826">
    <property type="entry name" value="2-Hacid_dh_C"/>
    <property type="match status" value="1"/>
</dbReference>
<dbReference type="InterPro" id="IPR036291">
    <property type="entry name" value="NAD(P)-bd_dom_sf"/>
</dbReference>
<sequence length="208" mass="22610">MAEHAFALIMELARQVGRLDAQVRRGDWGGIDGIGLHGKKLGLVGFGGIGRTVARIANGFGMKTLVWNSHVHGIDGLDITLIDDMDEVFAQSDIVSLHLPLLDGTAGIITSRQLDRMRPGSMIVNTARAEIIEPGALTRRLQRGDVRAAIDVFDHEPLPMDDPLHSLDNVVLTPHVAWRDDEACVNLTRQVIDAVASYFTGGDYNAVL</sequence>
<evidence type="ECO:0000259" key="4">
    <source>
        <dbReference type="Pfam" id="PF02826"/>
    </source>
</evidence>
<dbReference type="PANTHER" id="PTHR42789:SF1">
    <property type="entry name" value="D-ISOMER SPECIFIC 2-HYDROXYACID DEHYDROGENASE FAMILY PROTEIN (AFU_ORTHOLOGUE AFUA_6G10090)"/>
    <property type="match status" value="1"/>
</dbReference>
<dbReference type="AlphaFoldDB" id="A0A286TAN2"/>
<evidence type="ECO:0000313" key="5">
    <source>
        <dbReference type="EMBL" id="BBA47356.1"/>
    </source>
</evidence>
<evidence type="ECO:0000256" key="3">
    <source>
        <dbReference type="ARBA" id="ARBA00023027"/>
    </source>
</evidence>
<dbReference type="GO" id="GO:0016491">
    <property type="term" value="F:oxidoreductase activity"/>
    <property type="evidence" value="ECO:0007669"/>
    <property type="project" value="UniProtKB-KW"/>
</dbReference>
<evidence type="ECO:0000256" key="2">
    <source>
        <dbReference type="ARBA" id="ARBA00023002"/>
    </source>
</evidence>
<dbReference type="Gene3D" id="3.40.50.720">
    <property type="entry name" value="NAD(P)-binding Rossmann-like Domain"/>
    <property type="match status" value="2"/>
</dbReference>
<gene>
    <name evidence="5" type="ORF">BBJK_00461</name>
</gene>
<dbReference type="InterPro" id="IPR050857">
    <property type="entry name" value="D-2-hydroxyacid_DH"/>
</dbReference>
<reference evidence="5 6" key="1">
    <citation type="journal article" date="2017" name="Biosci. Biotechnol. Biochem.">
        <title>Identification and characterization of a sulfoglycosidase from Bifidobacterium bifidum implicated in mucin glycan utilization.</title>
        <authorList>
            <person name="Katoh T."/>
            <person name="Maeshibu T."/>
            <person name="Kikkawa K."/>
            <person name="Gotoh A."/>
            <person name="Tomabechi Y."/>
            <person name="Nakamura M."/>
            <person name="Liao W.-H."/>
            <person name="Yamaguchi M."/>
            <person name="Ashida H."/>
            <person name="Yamamoto K."/>
            <person name="Katayama T."/>
        </authorList>
    </citation>
    <scope>NUCLEOTIDE SEQUENCE [LARGE SCALE GENOMIC DNA]</scope>
    <source>
        <strain evidence="5 6">JCM 7004</strain>
    </source>
</reference>
<feature type="domain" description="D-isomer specific 2-hydroxyacid dehydrogenase NAD-binding" evidence="4">
    <location>
        <begin position="6"/>
        <end position="177"/>
    </location>
</feature>
<name>A0A286TAN2_BIFBI</name>